<dbReference type="InterPro" id="IPR027417">
    <property type="entry name" value="P-loop_NTPase"/>
</dbReference>
<dbReference type="EMBL" id="CP067089">
    <property type="protein sequence ID" value="QQO08091.1"/>
    <property type="molecule type" value="Genomic_DNA"/>
</dbReference>
<feature type="domain" description="AAA+ ATPase" evidence="1">
    <location>
        <begin position="1297"/>
        <end position="1446"/>
    </location>
</feature>
<reference evidence="2" key="1">
    <citation type="submission" date="2021-01" db="EMBL/GenBank/DDBJ databases">
        <title>Description of Breznakiella homolactica.</title>
        <authorList>
            <person name="Song Y."/>
            <person name="Brune A."/>
        </authorList>
    </citation>
    <scope>NUCLEOTIDE SEQUENCE</scope>
    <source>
        <strain evidence="2">RmG30</strain>
    </source>
</reference>
<evidence type="ECO:0000259" key="1">
    <source>
        <dbReference type="SMART" id="SM00382"/>
    </source>
</evidence>
<dbReference type="Pfam" id="PF12458">
    <property type="entry name" value="DUF3686"/>
    <property type="match status" value="1"/>
</dbReference>
<evidence type="ECO:0000313" key="3">
    <source>
        <dbReference type="Proteomes" id="UP000595917"/>
    </source>
</evidence>
<organism evidence="2 3">
    <name type="scientific">Breznakiella homolactica</name>
    <dbReference type="NCBI Taxonomy" id="2798577"/>
    <lineage>
        <taxon>Bacteria</taxon>
        <taxon>Pseudomonadati</taxon>
        <taxon>Spirochaetota</taxon>
        <taxon>Spirochaetia</taxon>
        <taxon>Spirochaetales</taxon>
        <taxon>Breznakiellaceae</taxon>
        <taxon>Breznakiella</taxon>
    </lineage>
</organism>
<dbReference type="SMART" id="SM00382">
    <property type="entry name" value="AAA"/>
    <property type="match status" value="1"/>
</dbReference>
<gene>
    <name evidence="2" type="ORF">JFL75_14225</name>
</gene>
<sequence length="1658" mass="186163">MEEKNPIDSSAADDTGSILAESRSYELLRQRLNRSGESLLKKINSLNEAREAEFGRTEQRLIRRLSATTENKCLARDIVRIGNKLLFGYNVFIGLKKETAVSDVFSLYSIDDENESSELVSLPAAGTFLEAEDFVSDFRELYTYYSQASLDQLAVIQDKLFASFRIGQKASDVRVFRWQIDKRNKLQYIDNRGERDIALPPSHSFEWTQCVRENQVGGKFPHINILDTVFVETIGGDLTIKVENNTETGLGIYSEEVEDKNQSLADADISYAKISDIIILKIKPYREKLFRYFVFNIKTQHVQRMDMIGVSCAELPEDHGIIFSGGYYLRTGEYKTFELPGVDTGKLRFARKVRSPNGEDVLYIFYQSETAQYVLFSYNVIEKKLSVPIISNGYALFPDGHMLVFQTAGTEPQRLHPMQLWETPYTDEARAVQKGKGFFGRVGNASLVRGISEMLTICRSAREENAGRGLYNDMIQQCSRVLDNYFWLDADETGHIDTDIKAIAENARSALAEFEKIDALREDNARTLENAEQAHRTMISGIAANLWQTPDDFIKVLKDIREGQGRLESLRELRYVDTSRIDDMKKELEDERKKTGEAVIRFLSGDHAFDSYRSELESLERKIPETENTASLDTMISAVDKQAEGLDILIDQLNSVSEGDAELRTGIIDRISALYADINRLRAQIHKIRSEAGSRENAAEFGARFRLFEQSIESSLELADTPEKCEESLTQLLSQLEELDGRFAEYEEFAADISAKRDSVYEAFETKRQSLVDARQKKSRRLLESGQKILEHVPRKTAQMSSADEVHAYFAGDILLAKIRNLCEELRSIQAGTLADQLETQLKTARDSALRAVRDKTELAGSMDNTLKLGKHYFTISRQDLDVTLIPHNGKLSFHLSGTDYFYPVQNVELDSYAAYQDYPLTSESPGIYRAEYLAGSIIEKSLEGTSETKIDKLFSLCTKGTKNDSALLSIIRKEMAGRYTEGYQKGVHDHDCLIIIKELGAMYSDAGLLRYSPAQRSLAFLFWQYGIDDDTRQLLTARAEAAAAQKKLFSSNEAEKRLTTNLIEMLHAFSADFSTEGTALLAANEESSLEALIREAASYLVLELGSETAGWTVPGGAADLADAFLKKAKRTNAMEQWNREDAGPAENWLMVRDWVAAFSATQAPELGAWVDDASLILLTPAAERNTVHTSLSGKAEGLLGEHPRIQDGVIKLALNDFRRRFRFHSSEAMPMIQRVRSLKSELVEKERQELDLQQYRAKPLSTFMRNRLINEIYLPVIGDNFAKQVGTAGPDNRSDRMGMLLLISPPGYGKTTLMEYIADRLGMIFVRINCTVLGHSIADLDPANARSSAAKQELEKLNLGLAMGSNVMLYLDDIQHTGPEFLQKFIALADGTRRAEGVWKGKPVTWDMRGKRFALVMAGNPYTESGDIFKIPDMLANRADIYNLGDMLSGHEDAFALSYIENGLSSNPVLAPLASRDPKDIVLLVRMAEGEDVPASGLSHAYTQNELADISAVLKRLFRIRDTLLLINRSYILSAAQKDDYRTEPAFKLQGSYRNMNKLAARVTPQMNGEELDNLLRDHYRGEAQTLTTGAEENLLKLAQILGTPTEEEKTRWKFIVEEFVRTNAGKGLELQRSMASSLSAIAGAVTRDKTPEDSGV</sequence>
<keyword evidence="3" id="KW-1185">Reference proteome</keyword>
<proteinExistence type="predicted"/>
<dbReference type="GO" id="GO:0005524">
    <property type="term" value="F:ATP binding"/>
    <property type="evidence" value="ECO:0007669"/>
    <property type="project" value="InterPro"/>
</dbReference>
<dbReference type="RefSeq" id="WP_215625397.1">
    <property type="nucleotide sequence ID" value="NZ_CP067089.2"/>
</dbReference>
<dbReference type="SUPFAM" id="SSF52540">
    <property type="entry name" value="P-loop containing nucleoside triphosphate hydrolases"/>
    <property type="match status" value="1"/>
</dbReference>
<name>A0A7T8B989_9SPIR</name>
<evidence type="ECO:0000313" key="2">
    <source>
        <dbReference type="EMBL" id="QQO08091.1"/>
    </source>
</evidence>
<dbReference type="Pfam" id="PF00004">
    <property type="entry name" value="AAA"/>
    <property type="match status" value="1"/>
</dbReference>
<dbReference type="InterPro" id="IPR003593">
    <property type="entry name" value="AAA+_ATPase"/>
</dbReference>
<dbReference type="InterPro" id="IPR003959">
    <property type="entry name" value="ATPase_AAA_core"/>
</dbReference>
<accession>A0A7T8B989</accession>
<dbReference type="InterPro" id="IPR020958">
    <property type="entry name" value="DUF3686"/>
</dbReference>
<dbReference type="InterPro" id="IPR057224">
    <property type="entry name" value="DUF7902"/>
</dbReference>
<dbReference type="GO" id="GO:0016887">
    <property type="term" value="F:ATP hydrolysis activity"/>
    <property type="evidence" value="ECO:0007669"/>
    <property type="project" value="InterPro"/>
</dbReference>
<dbReference type="Gene3D" id="3.40.50.300">
    <property type="entry name" value="P-loop containing nucleotide triphosphate hydrolases"/>
    <property type="match status" value="1"/>
</dbReference>
<dbReference type="Pfam" id="PF25472">
    <property type="entry name" value="DUF7902"/>
    <property type="match status" value="1"/>
</dbReference>
<protein>
    <submittedName>
        <fullName evidence="2">DNA repair ATPase</fullName>
    </submittedName>
</protein>
<dbReference type="KEGG" id="bhc:JFL75_14225"/>
<dbReference type="Proteomes" id="UP000595917">
    <property type="component" value="Chromosome"/>
</dbReference>